<proteinExistence type="predicted"/>
<keyword evidence="3 8" id="KW-0762">Sugar transport</keyword>
<evidence type="ECO:0000256" key="4">
    <source>
        <dbReference type="ARBA" id="ARBA00022679"/>
    </source>
</evidence>
<dbReference type="PROSITE" id="PS51093">
    <property type="entry name" value="PTS_EIIA_TYPE_1"/>
    <property type="match status" value="1"/>
</dbReference>
<dbReference type="NCBIfam" id="TIGR00830">
    <property type="entry name" value="PTBA"/>
    <property type="match status" value="1"/>
</dbReference>
<evidence type="ECO:0000256" key="6">
    <source>
        <dbReference type="ARBA" id="ARBA00022777"/>
    </source>
</evidence>
<comment type="subcellular location">
    <subcellularLocation>
        <location evidence="1">Cytoplasm</location>
    </subcellularLocation>
</comment>
<dbReference type="SUPFAM" id="SSF51261">
    <property type="entry name" value="Duplicated hybrid motif"/>
    <property type="match status" value="1"/>
</dbReference>
<protein>
    <submittedName>
        <fullName evidence="8">PTS glucose transporter subunit IIA</fullName>
    </submittedName>
</protein>
<comment type="caution">
    <text evidence="8">The sequence shown here is derived from an EMBL/GenBank/DDBJ whole genome shotgun (WGS) entry which is preliminary data.</text>
</comment>
<evidence type="ECO:0000313" key="9">
    <source>
        <dbReference type="Proteomes" id="UP000640786"/>
    </source>
</evidence>
<organism evidence="8 9">
    <name type="scientific">Psychrobacillus faecigallinarum</name>
    <dbReference type="NCBI Taxonomy" id="2762235"/>
    <lineage>
        <taxon>Bacteria</taxon>
        <taxon>Bacillati</taxon>
        <taxon>Bacillota</taxon>
        <taxon>Bacilli</taxon>
        <taxon>Bacillales</taxon>
        <taxon>Bacillaceae</taxon>
        <taxon>Psychrobacillus</taxon>
    </lineage>
</organism>
<gene>
    <name evidence="8" type="ORF">H9650_18015</name>
</gene>
<keyword evidence="6" id="KW-0418">Kinase</keyword>
<evidence type="ECO:0000256" key="5">
    <source>
        <dbReference type="ARBA" id="ARBA00022683"/>
    </source>
</evidence>
<keyword evidence="5" id="KW-0598">Phosphotransferase system</keyword>
<keyword evidence="4" id="KW-0808">Transferase</keyword>
<evidence type="ECO:0000313" key="8">
    <source>
        <dbReference type="EMBL" id="MBD7946003.1"/>
    </source>
</evidence>
<accession>A0ABR8RE06</accession>
<evidence type="ECO:0000256" key="3">
    <source>
        <dbReference type="ARBA" id="ARBA00022597"/>
    </source>
</evidence>
<dbReference type="PANTHER" id="PTHR45008:SF1">
    <property type="entry name" value="PTS SYSTEM GLUCOSE-SPECIFIC EIIA COMPONENT"/>
    <property type="match status" value="1"/>
</dbReference>
<dbReference type="PANTHER" id="PTHR45008">
    <property type="entry name" value="PTS SYSTEM GLUCOSE-SPECIFIC EIIA COMPONENT"/>
    <property type="match status" value="1"/>
</dbReference>
<dbReference type="EMBL" id="JACSQO010000012">
    <property type="protein sequence ID" value="MBD7946003.1"/>
    <property type="molecule type" value="Genomic_DNA"/>
</dbReference>
<keyword evidence="2" id="KW-0813">Transport</keyword>
<evidence type="ECO:0000256" key="2">
    <source>
        <dbReference type="ARBA" id="ARBA00022448"/>
    </source>
</evidence>
<name>A0ABR8RE06_9BACI</name>
<dbReference type="Pfam" id="PF00358">
    <property type="entry name" value="PTS_EIIA_1"/>
    <property type="match status" value="1"/>
</dbReference>
<keyword evidence="9" id="KW-1185">Reference proteome</keyword>
<dbReference type="RefSeq" id="WP_144540758.1">
    <property type="nucleotide sequence ID" value="NZ_JACSQO010000012.1"/>
</dbReference>
<evidence type="ECO:0000259" key="7">
    <source>
        <dbReference type="PROSITE" id="PS51093"/>
    </source>
</evidence>
<dbReference type="InterPro" id="IPR050890">
    <property type="entry name" value="PTS_EIIA_component"/>
</dbReference>
<dbReference type="InterPro" id="IPR011055">
    <property type="entry name" value="Dup_hybrid_motif"/>
</dbReference>
<evidence type="ECO:0000256" key="1">
    <source>
        <dbReference type="ARBA" id="ARBA00004496"/>
    </source>
</evidence>
<reference evidence="8 9" key="1">
    <citation type="submission" date="2020-08" db="EMBL/GenBank/DDBJ databases">
        <title>A Genomic Blueprint of the Chicken Gut Microbiome.</title>
        <authorList>
            <person name="Gilroy R."/>
            <person name="Ravi A."/>
            <person name="Getino M."/>
            <person name="Pursley I."/>
            <person name="Horton D.L."/>
            <person name="Alikhan N.-F."/>
            <person name="Baker D."/>
            <person name="Gharbi K."/>
            <person name="Hall N."/>
            <person name="Watson M."/>
            <person name="Adriaenssens E.M."/>
            <person name="Foster-Nyarko E."/>
            <person name="Jarju S."/>
            <person name="Secka A."/>
            <person name="Antonio M."/>
            <person name="Oren A."/>
            <person name="Chaudhuri R."/>
            <person name="La Ragione R.M."/>
            <person name="Hildebrand F."/>
            <person name="Pallen M.J."/>
        </authorList>
    </citation>
    <scope>NUCLEOTIDE SEQUENCE [LARGE SCALE GENOMIC DNA]</scope>
    <source>
        <strain evidence="8 9">Sa2BUA9</strain>
    </source>
</reference>
<dbReference type="Proteomes" id="UP000640786">
    <property type="component" value="Unassembled WGS sequence"/>
</dbReference>
<sequence>MFSRFFSKQKLRIFAPVSGEVLSLDDVPDPVFSQRMLGDGVAIMPSGGNIHAPCSGTIIHLANTKHAIGLRTDDNTELLIHVGLETVSLGGQGFTACVKAGEKVEKGQLLLKVDWDFLQENAASLVTPLVITNSAEKTVQLEQVQHCEQGKTVLMTTFSN</sequence>
<dbReference type="Gene3D" id="2.70.70.10">
    <property type="entry name" value="Glucose Permease (Domain IIA)"/>
    <property type="match status" value="1"/>
</dbReference>
<dbReference type="InterPro" id="IPR001127">
    <property type="entry name" value="PTS_EIIA_1_perm"/>
</dbReference>
<feature type="domain" description="PTS EIIA type-1" evidence="7">
    <location>
        <begin position="29"/>
        <end position="133"/>
    </location>
</feature>